<dbReference type="Pfam" id="PF12671">
    <property type="entry name" value="Amidase_6"/>
    <property type="match status" value="1"/>
</dbReference>
<dbReference type="RefSeq" id="WP_290110242.1">
    <property type="nucleotide sequence ID" value="NZ_JAUEPL010000004.1"/>
</dbReference>
<accession>A0ABT7Z1P7</accession>
<sequence>MTTGTHNSATAAAAGRPNAAKYSWLLKAEESWVIDTRDPLKADGLAYTSITTTLSDALVMPSSDGSVTVRAVVSEQRTLADAPSDPETSEATVLYIFSRGDAPVVRGKMNAGQYEQRLAKDDSAFGSVTHGTVEKDGSATAATRSLTLPANTSTAYAAQYTPYAAINASGTAKWARDHWNDRPEYSQDCTNYVSKALYHGGGMRMKGVNKDKRSADNWGRLKHASPPHSGGGFHYTNSHSWTVADTMRLFLTRHSDGLVNTETKQQYAKVGDVVLLNWAGKGGYDHAGVITKMANGKAYVSAHNNNRLNQRLDTYVNSQRGTWADIIRVKPGWY</sequence>
<dbReference type="EMBL" id="JAUEPL010000004">
    <property type="protein sequence ID" value="MDN3293386.1"/>
    <property type="molecule type" value="Genomic_DNA"/>
</dbReference>
<reference evidence="2" key="1">
    <citation type="submission" date="2023-06" db="EMBL/GenBank/DDBJ databases">
        <title>WGS-Sequencing of Streptomyces ficellus isolate 21 collected from sand in Gara Djebilet Iron Mine in Algeria.</title>
        <authorList>
            <person name="Zegers G.P."/>
            <person name="Gomez A."/>
            <person name="Gueddou A."/>
            <person name="Zahara A.F."/>
            <person name="Worth M."/>
            <person name="Sevigny J.L."/>
            <person name="Tisa L."/>
        </authorList>
    </citation>
    <scope>NUCLEOTIDE SEQUENCE</scope>
    <source>
        <strain evidence="2">AS11</strain>
    </source>
</reference>
<dbReference type="PANTHER" id="PTHR40032">
    <property type="entry name" value="EXPORTED PROTEIN-RELATED"/>
    <property type="match status" value="1"/>
</dbReference>
<evidence type="ECO:0000313" key="3">
    <source>
        <dbReference type="Proteomes" id="UP001174050"/>
    </source>
</evidence>
<gene>
    <name evidence="2" type="ORF">QWM81_04870</name>
</gene>
<evidence type="ECO:0000313" key="2">
    <source>
        <dbReference type="EMBL" id="MDN3293386.1"/>
    </source>
</evidence>
<evidence type="ECO:0000259" key="1">
    <source>
        <dbReference type="Pfam" id="PF12671"/>
    </source>
</evidence>
<keyword evidence="3" id="KW-1185">Reference proteome</keyword>
<organism evidence="2 3">
    <name type="scientific">Streptomyces ficellus</name>
    <dbReference type="NCBI Taxonomy" id="1977088"/>
    <lineage>
        <taxon>Bacteria</taxon>
        <taxon>Bacillati</taxon>
        <taxon>Actinomycetota</taxon>
        <taxon>Actinomycetes</taxon>
        <taxon>Kitasatosporales</taxon>
        <taxon>Streptomycetaceae</taxon>
        <taxon>Streptomyces</taxon>
    </lineage>
</organism>
<dbReference type="Proteomes" id="UP001174050">
    <property type="component" value="Unassembled WGS sequence"/>
</dbReference>
<protein>
    <submittedName>
        <fullName evidence="2">Amidase domain-containing protein</fullName>
    </submittedName>
</protein>
<dbReference type="PANTHER" id="PTHR40032:SF1">
    <property type="entry name" value="EXPORTED PROTEIN"/>
    <property type="match status" value="1"/>
</dbReference>
<proteinExistence type="predicted"/>
<dbReference type="InterPro" id="IPR024301">
    <property type="entry name" value="Amidase_6"/>
</dbReference>
<name>A0ABT7Z1P7_9ACTN</name>
<comment type="caution">
    <text evidence="2">The sequence shown here is derived from an EMBL/GenBank/DDBJ whole genome shotgun (WGS) entry which is preliminary data.</text>
</comment>
<feature type="domain" description="Putative amidase" evidence="1">
    <location>
        <begin position="154"/>
        <end position="318"/>
    </location>
</feature>